<keyword evidence="3" id="KW-0418">Kinase</keyword>
<name>A0AAW2PCN6_9LAMI</name>
<reference evidence="3" key="2">
    <citation type="journal article" date="2024" name="Plant">
        <title>Genomic evolution and insights into agronomic trait innovations of Sesamum species.</title>
        <authorList>
            <person name="Miao H."/>
            <person name="Wang L."/>
            <person name="Qu L."/>
            <person name="Liu H."/>
            <person name="Sun Y."/>
            <person name="Le M."/>
            <person name="Wang Q."/>
            <person name="Wei S."/>
            <person name="Zheng Y."/>
            <person name="Lin W."/>
            <person name="Duan Y."/>
            <person name="Cao H."/>
            <person name="Xiong S."/>
            <person name="Wang X."/>
            <person name="Wei L."/>
            <person name="Li C."/>
            <person name="Ma Q."/>
            <person name="Ju M."/>
            <person name="Zhao R."/>
            <person name="Li G."/>
            <person name="Mu C."/>
            <person name="Tian Q."/>
            <person name="Mei H."/>
            <person name="Zhang T."/>
            <person name="Gao T."/>
            <person name="Zhang H."/>
        </authorList>
    </citation>
    <scope>NUCLEOTIDE SEQUENCE</scope>
    <source>
        <strain evidence="3">G01</strain>
    </source>
</reference>
<feature type="chain" id="PRO_5043486754" evidence="2">
    <location>
        <begin position="36"/>
        <end position="246"/>
    </location>
</feature>
<dbReference type="Pfam" id="PF00560">
    <property type="entry name" value="LRR_1"/>
    <property type="match status" value="1"/>
</dbReference>
<keyword evidence="3" id="KW-0675">Receptor</keyword>
<feature type="signal peptide" evidence="2">
    <location>
        <begin position="1"/>
        <end position="35"/>
    </location>
</feature>
<dbReference type="PANTHER" id="PTHR48006">
    <property type="entry name" value="LEUCINE-RICH REPEAT-CONTAINING PROTEIN DDB_G0281931-RELATED"/>
    <property type="match status" value="1"/>
</dbReference>
<dbReference type="Pfam" id="PF13855">
    <property type="entry name" value="LRR_8"/>
    <property type="match status" value="1"/>
</dbReference>
<evidence type="ECO:0000256" key="1">
    <source>
        <dbReference type="ARBA" id="ARBA00004479"/>
    </source>
</evidence>
<dbReference type="GO" id="GO:0016020">
    <property type="term" value="C:membrane"/>
    <property type="evidence" value="ECO:0007669"/>
    <property type="project" value="UniProtKB-SubCell"/>
</dbReference>
<organism evidence="3">
    <name type="scientific">Sesamum angustifolium</name>
    <dbReference type="NCBI Taxonomy" id="2727405"/>
    <lineage>
        <taxon>Eukaryota</taxon>
        <taxon>Viridiplantae</taxon>
        <taxon>Streptophyta</taxon>
        <taxon>Embryophyta</taxon>
        <taxon>Tracheophyta</taxon>
        <taxon>Spermatophyta</taxon>
        <taxon>Magnoliopsida</taxon>
        <taxon>eudicotyledons</taxon>
        <taxon>Gunneridae</taxon>
        <taxon>Pentapetalae</taxon>
        <taxon>asterids</taxon>
        <taxon>lamiids</taxon>
        <taxon>Lamiales</taxon>
        <taxon>Pedaliaceae</taxon>
        <taxon>Sesamum</taxon>
    </lineage>
</organism>
<dbReference type="InterPro" id="IPR032675">
    <property type="entry name" value="LRR_dom_sf"/>
</dbReference>
<dbReference type="GO" id="GO:0016301">
    <property type="term" value="F:kinase activity"/>
    <property type="evidence" value="ECO:0007669"/>
    <property type="project" value="UniProtKB-KW"/>
</dbReference>
<gene>
    <name evidence="3" type="ORF">Sangu_0966800</name>
</gene>
<keyword evidence="3" id="KW-0808">Transferase</keyword>
<keyword evidence="2" id="KW-0732">Signal</keyword>
<reference evidence="3" key="1">
    <citation type="submission" date="2020-06" db="EMBL/GenBank/DDBJ databases">
        <authorList>
            <person name="Li T."/>
            <person name="Hu X."/>
            <person name="Zhang T."/>
            <person name="Song X."/>
            <person name="Zhang H."/>
            <person name="Dai N."/>
            <person name="Sheng W."/>
            <person name="Hou X."/>
            <person name="Wei L."/>
        </authorList>
    </citation>
    <scope>NUCLEOTIDE SEQUENCE</scope>
    <source>
        <strain evidence="3">G01</strain>
        <tissue evidence="3">Leaf</tissue>
    </source>
</reference>
<comment type="caution">
    <text evidence="3">The sequence shown here is derived from an EMBL/GenBank/DDBJ whole genome shotgun (WGS) entry which is preliminary data.</text>
</comment>
<dbReference type="EMBL" id="JACGWK010000005">
    <property type="protein sequence ID" value="KAL0353855.1"/>
    <property type="molecule type" value="Genomic_DNA"/>
</dbReference>
<dbReference type="SUPFAM" id="SSF52058">
    <property type="entry name" value="L domain-like"/>
    <property type="match status" value="1"/>
</dbReference>
<sequence>MMEFFLAKRASNSANFVKRFILASVCATLVLTSAAQLLPEDEDALRKEIYTGVESTIIWWLNHIFGRDDNADPCMLRAWLRVLVLQTISSKLQNKYWNVNQSSCIGANGFNLTFWPDEIYSGVNCDCSFNSSTVCHVTNIQLKGLNLTGSLPAEFANLSHLQEIDLSRNYLNGSIPAEFGQLRLVKLSLLGNRLGGTIPEEIGDITTLEELVLEDNLLEGNLPANLGSLSNLGRLIRSKATKHCSQ</sequence>
<dbReference type="Gene3D" id="3.80.10.10">
    <property type="entry name" value="Ribonuclease Inhibitor"/>
    <property type="match status" value="1"/>
</dbReference>
<protein>
    <submittedName>
        <fullName evidence="3">LRR receptor-like serine/threonine-protein kinase</fullName>
    </submittedName>
</protein>
<accession>A0AAW2PCN6</accession>
<evidence type="ECO:0000313" key="3">
    <source>
        <dbReference type="EMBL" id="KAL0353855.1"/>
    </source>
</evidence>
<dbReference type="AlphaFoldDB" id="A0AAW2PCN6"/>
<dbReference type="InterPro" id="IPR001611">
    <property type="entry name" value="Leu-rich_rpt"/>
</dbReference>
<dbReference type="InterPro" id="IPR051824">
    <property type="entry name" value="LRR_Rcpt-Like_S/T_Kinase"/>
</dbReference>
<comment type="subcellular location">
    <subcellularLocation>
        <location evidence="1">Membrane</location>
        <topology evidence="1">Single-pass type I membrane protein</topology>
    </subcellularLocation>
</comment>
<dbReference type="PANTHER" id="PTHR48006:SF60">
    <property type="entry name" value="PROTEIN KINASE DOMAIN-CONTAINING PROTEIN"/>
    <property type="match status" value="1"/>
</dbReference>
<proteinExistence type="predicted"/>
<dbReference type="FunFam" id="3.80.10.10:FF:000838">
    <property type="entry name" value="Probable LRR receptor-like serine/threonine-protein kinase At1g53440"/>
    <property type="match status" value="1"/>
</dbReference>
<evidence type="ECO:0000256" key="2">
    <source>
        <dbReference type="SAM" id="SignalP"/>
    </source>
</evidence>